<comment type="caution">
    <text evidence="2">The sequence shown here is derived from an EMBL/GenBank/DDBJ whole genome shotgun (WGS) entry which is preliminary data.</text>
</comment>
<dbReference type="AlphaFoldDB" id="A0A4V1ZBZ7"/>
<feature type="transmembrane region" description="Helical" evidence="1">
    <location>
        <begin position="36"/>
        <end position="56"/>
    </location>
</feature>
<organism evidence="2 3">
    <name type="scientific">Mucilaginibacter terrigena</name>
    <dbReference type="NCBI Taxonomy" id="2492395"/>
    <lineage>
        <taxon>Bacteria</taxon>
        <taxon>Pseudomonadati</taxon>
        <taxon>Bacteroidota</taxon>
        <taxon>Sphingobacteriia</taxon>
        <taxon>Sphingobacteriales</taxon>
        <taxon>Sphingobacteriaceae</taxon>
        <taxon>Mucilaginibacter</taxon>
    </lineage>
</organism>
<feature type="transmembrane region" description="Helical" evidence="1">
    <location>
        <begin position="7"/>
        <end position="24"/>
    </location>
</feature>
<name>A0A4V1ZBZ7_9SPHI</name>
<reference evidence="2 3" key="1">
    <citation type="submission" date="2019-02" db="EMBL/GenBank/DDBJ databases">
        <title>Bacterial novel species Mucilaginibacter sp. 17JY9-4 isolated from soil.</title>
        <authorList>
            <person name="Jung H.-Y."/>
        </authorList>
    </citation>
    <scope>NUCLEOTIDE SEQUENCE [LARGE SCALE GENOMIC DNA]</scope>
    <source>
        <strain evidence="2 3">17JY9-4</strain>
    </source>
</reference>
<protein>
    <submittedName>
        <fullName evidence="2">Uncharacterized protein</fullName>
    </submittedName>
</protein>
<dbReference type="RefSeq" id="WP_129876449.1">
    <property type="nucleotide sequence ID" value="NZ_SEWG01000003.1"/>
</dbReference>
<dbReference type="EMBL" id="SEWG01000003">
    <property type="protein sequence ID" value="RYU90900.1"/>
    <property type="molecule type" value="Genomic_DNA"/>
</dbReference>
<sequence length="185" mass="20925">MYNLLKLPIILGTLLTLILGYVTLDVFKLEKTFANSLMIWVVSIGIIFLLNIITIAKQKVKKHGEKFGAKLFESKSAKNDINSIEPAEVLEKPTFFQEASELTFIGEYVATLFAAVSLLAVALIFNSSDNNKAIEKWEVILIAILTFFWLKYLESSGRVKLCTPYLPIPLKWLVFPGGIWILFTY</sequence>
<evidence type="ECO:0000313" key="2">
    <source>
        <dbReference type="EMBL" id="RYU90900.1"/>
    </source>
</evidence>
<proteinExistence type="predicted"/>
<keyword evidence="3" id="KW-1185">Reference proteome</keyword>
<feature type="transmembrane region" description="Helical" evidence="1">
    <location>
        <begin position="165"/>
        <end position="183"/>
    </location>
</feature>
<gene>
    <name evidence="2" type="ORF">EWM62_09690</name>
</gene>
<accession>A0A4V1ZBZ7</accession>
<keyword evidence="1" id="KW-0812">Transmembrane</keyword>
<evidence type="ECO:0000256" key="1">
    <source>
        <dbReference type="SAM" id="Phobius"/>
    </source>
</evidence>
<feature type="transmembrane region" description="Helical" evidence="1">
    <location>
        <begin position="102"/>
        <end position="125"/>
    </location>
</feature>
<dbReference type="Proteomes" id="UP000293331">
    <property type="component" value="Unassembled WGS sequence"/>
</dbReference>
<keyword evidence="1" id="KW-1133">Transmembrane helix</keyword>
<evidence type="ECO:0000313" key="3">
    <source>
        <dbReference type="Proteomes" id="UP000293331"/>
    </source>
</evidence>
<feature type="transmembrane region" description="Helical" evidence="1">
    <location>
        <begin position="137"/>
        <end position="153"/>
    </location>
</feature>
<keyword evidence="1" id="KW-0472">Membrane</keyword>